<reference evidence="2" key="1">
    <citation type="journal article" date="2020" name="Stud. Mycol.">
        <title>101 Dothideomycetes genomes: a test case for predicting lifestyles and emergence of pathogens.</title>
        <authorList>
            <person name="Haridas S."/>
            <person name="Albert R."/>
            <person name="Binder M."/>
            <person name="Bloem J."/>
            <person name="Labutti K."/>
            <person name="Salamov A."/>
            <person name="Andreopoulos B."/>
            <person name="Baker S."/>
            <person name="Barry K."/>
            <person name="Bills G."/>
            <person name="Bluhm B."/>
            <person name="Cannon C."/>
            <person name="Castanera R."/>
            <person name="Culley D."/>
            <person name="Daum C."/>
            <person name="Ezra D."/>
            <person name="Gonzalez J."/>
            <person name="Henrissat B."/>
            <person name="Kuo A."/>
            <person name="Liang C."/>
            <person name="Lipzen A."/>
            <person name="Lutzoni F."/>
            <person name="Magnuson J."/>
            <person name="Mondo S."/>
            <person name="Nolan M."/>
            <person name="Ohm R."/>
            <person name="Pangilinan J."/>
            <person name="Park H.-J."/>
            <person name="Ramirez L."/>
            <person name="Alfaro M."/>
            <person name="Sun H."/>
            <person name="Tritt A."/>
            <person name="Yoshinaga Y."/>
            <person name="Zwiers L.-H."/>
            <person name="Turgeon B."/>
            <person name="Goodwin S."/>
            <person name="Spatafora J."/>
            <person name="Crous P."/>
            <person name="Grigoriev I."/>
        </authorList>
    </citation>
    <scope>NUCLEOTIDE SEQUENCE</scope>
    <source>
        <strain evidence="2">CBS 122367</strain>
    </source>
</reference>
<dbReference type="AlphaFoldDB" id="A0A6G1ISS0"/>
<feature type="region of interest" description="Disordered" evidence="1">
    <location>
        <begin position="116"/>
        <end position="135"/>
    </location>
</feature>
<dbReference type="Proteomes" id="UP000799291">
    <property type="component" value="Unassembled WGS sequence"/>
</dbReference>
<evidence type="ECO:0000313" key="2">
    <source>
        <dbReference type="EMBL" id="KAF2681294.1"/>
    </source>
</evidence>
<name>A0A6G1ISS0_9PLEO</name>
<evidence type="ECO:0000256" key="1">
    <source>
        <dbReference type="SAM" id="MobiDB-lite"/>
    </source>
</evidence>
<gene>
    <name evidence="2" type="ORF">K458DRAFT_406642</name>
</gene>
<organism evidence="2 3">
    <name type="scientific">Lentithecium fluviatile CBS 122367</name>
    <dbReference type="NCBI Taxonomy" id="1168545"/>
    <lineage>
        <taxon>Eukaryota</taxon>
        <taxon>Fungi</taxon>
        <taxon>Dikarya</taxon>
        <taxon>Ascomycota</taxon>
        <taxon>Pezizomycotina</taxon>
        <taxon>Dothideomycetes</taxon>
        <taxon>Pleosporomycetidae</taxon>
        <taxon>Pleosporales</taxon>
        <taxon>Massarineae</taxon>
        <taxon>Lentitheciaceae</taxon>
        <taxon>Lentithecium</taxon>
    </lineage>
</organism>
<dbReference type="EMBL" id="MU005592">
    <property type="protein sequence ID" value="KAF2681294.1"/>
    <property type="molecule type" value="Genomic_DNA"/>
</dbReference>
<sequence>MDWCQLEELLDFKYSCAPYILTEFRVDTSSSSLRLFWFIEQWDRLCSFVPEQFRTFQWAFVDRLRLCGTTAVFLSQGTSSLFRTSPVESADSTMPSHTERRESTCRTPALTVSRELSRNSRIPVPSPTPTNKPHVCVSAHKTQSITATARTSKVNIAVAINTQ</sequence>
<accession>A0A6G1ISS0</accession>
<feature type="compositionally biased region" description="Polar residues" evidence="1">
    <location>
        <begin position="85"/>
        <end position="96"/>
    </location>
</feature>
<evidence type="ECO:0000313" key="3">
    <source>
        <dbReference type="Proteomes" id="UP000799291"/>
    </source>
</evidence>
<feature type="region of interest" description="Disordered" evidence="1">
    <location>
        <begin position="85"/>
        <end position="104"/>
    </location>
</feature>
<proteinExistence type="predicted"/>
<keyword evidence="3" id="KW-1185">Reference proteome</keyword>
<protein>
    <submittedName>
        <fullName evidence="2">Uncharacterized protein</fullName>
    </submittedName>
</protein>